<dbReference type="KEGG" id="cfus:CYFUS_004742"/>
<dbReference type="Proteomes" id="UP000217257">
    <property type="component" value="Chromosome"/>
</dbReference>
<evidence type="ECO:0000313" key="3">
    <source>
        <dbReference type="Proteomes" id="UP000217257"/>
    </source>
</evidence>
<dbReference type="AlphaFoldDB" id="A0A250J6Y6"/>
<dbReference type="Gene3D" id="2.60.40.1080">
    <property type="match status" value="1"/>
</dbReference>
<name>A0A250J6Y6_9BACT</name>
<reference evidence="2 3" key="1">
    <citation type="submission" date="2017-06" db="EMBL/GenBank/DDBJ databases">
        <title>Sequencing and comparative analysis of myxobacterial genomes.</title>
        <authorList>
            <person name="Rupp O."/>
            <person name="Goesmann A."/>
            <person name="Sogaard-Andersen L."/>
        </authorList>
    </citation>
    <scope>NUCLEOTIDE SEQUENCE [LARGE SCALE GENOMIC DNA]</scope>
    <source>
        <strain evidence="2 3">DSM 52655</strain>
    </source>
</reference>
<dbReference type="PROSITE" id="PS51257">
    <property type="entry name" value="PROKAR_LIPOPROTEIN"/>
    <property type="match status" value="1"/>
</dbReference>
<evidence type="ECO:0008006" key="4">
    <source>
        <dbReference type="Google" id="ProtNLM"/>
    </source>
</evidence>
<organism evidence="2 3">
    <name type="scientific">Cystobacter fuscus</name>
    <dbReference type="NCBI Taxonomy" id="43"/>
    <lineage>
        <taxon>Bacteria</taxon>
        <taxon>Pseudomonadati</taxon>
        <taxon>Myxococcota</taxon>
        <taxon>Myxococcia</taxon>
        <taxon>Myxococcales</taxon>
        <taxon>Cystobacterineae</taxon>
        <taxon>Archangiaceae</taxon>
        <taxon>Cystobacter</taxon>
    </lineage>
</organism>
<dbReference type="SUPFAM" id="SSF51126">
    <property type="entry name" value="Pectin lyase-like"/>
    <property type="match status" value="1"/>
</dbReference>
<evidence type="ECO:0000256" key="1">
    <source>
        <dbReference type="SAM" id="MobiDB-lite"/>
    </source>
</evidence>
<gene>
    <name evidence="2" type="ORF">CYFUS_004742</name>
</gene>
<feature type="compositionally biased region" description="Polar residues" evidence="1">
    <location>
        <begin position="103"/>
        <end position="116"/>
    </location>
</feature>
<feature type="region of interest" description="Disordered" evidence="1">
    <location>
        <begin position="100"/>
        <end position="126"/>
    </location>
</feature>
<dbReference type="SUPFAM" id="SSF49373">
    <property type="entry name" value="Invasin/intimin cell-adhesion fragments"/>
    <property type="match status" value="1"/>
</dbReference>
<dbReference type="InterPro" id="IPR011050">
    <property type="entry name" value="Pectin_lyase_fold/virulence"/>
</dbReference>
<dbReference type="EMBL" id="CP022098">
    <property type="protein sequence ID" value="ATB39298.1"/>
    <property type="molecule type" value="Genomic_DNA"/>
</dbReference>
<dbReference type="RefSeq" id="WP_095987347.1">
    <property type="nucleotide sequence ID" value="NZ_CP022098.1"/>
</dbReference>
<proteinExistence type="predicted"/>
<sequence length="693" mass="71346">MKFSKALPWLPSLLVLAGCPSEPEPKPPQLDKVSVTCTPTTLEAGQGAQCSASATDQNGQPFTVSSYTWSSGDETLAKVDASGKVATVVVSSGTVAIRASASAGDTTRQGEASLSVTPKPPTVHSTPVTAAETWRAANNPHLVSAALVVDGGATLTLEAGTVVRFAPGAELRVAHGSLRAPGTPEAPILLQAQNGATRGSWNGVVLASKDSASTLEHVTLSGCGPQSAGACLVIRDGAAPVLKDVSVRDSASTGVLVASDGSSFGAGSIRLSVSGSEGPAVRIDANQAGTLPTGGAFTSNKPDAVELTGARVSRTQTWPNPGIAFIVNEELTVGDKTTPAILTLAAGTVVRFGANLGLFVGSTGDIHGGLVLDGTAEAPILLTAHADAPQPGHWRGVHVMTSAAYAGRISHATIEYAGAEPKPDDFTTPGQGNLNLYGNLIQATAFIATDLVVRRSSEPGLVLVDGGGFAAGSARLTSRENGTYPILMQPGNVRTLPPELTFQNNGINALALHDGELYDTQTWPNMGMPYLLRGTMIVGFTTPPTLTLAPGTEIQLAQGAAILIGARGRPGALKAVGTTDAPIRFVPDIPNAPNGHWAGLHFWDATGSRLDHVLVSHGGGESPPYQEDAVYGLGNVNVHRELGKFMTNSTMSKAKECAATRDSGLNDYLEDPSLNNNFADNPIDALCWNTAPR</sequence>
<evidence type="ECO:0000313" key="2">
    <source>
        <dbReference type="EMBL" id="ATB39298.1"/>
    </source>
</evidence>
<protein>
    <recommendedName>
        <fullName evidence="4">BIG2 domain-containing protein</fullName>
    </recommendedName>
</protein>
<accession>A0A250J6Y6</accession>
<dbReference type="InterPro" id="IPR008964">
    <property type="entry name" value="Invasin/intimin_cell_adhesion"/>
</dbReference>